<dbReference type="InterPro" id="IPR008972">
    <property type="entry name" value="Cupredoxin"/>
</dbReference>
<dbReference type="Proteomes" id="UP000316609">
    <property type="component" value="Unassembled WGS sequence"/>
</dbReference>
<feature type="chain" id="PRO_5021697534" description="Blue (type 1) copper domain-containing protein" evidence="2">
    <location>
        <begin position="28"/>
        <end position="136"/>
    </location>
</feature>
<keyword evidence="2" id="KW-0732">Signal</keyword>
<dbReference type="PANTHER" id="PTHR36507">
    <property type="entry name" value="BLL1555 PROTEIN"/>
    <property type="match status" value="1"/>
</dbReference>
<feature type="signal peptide" evidence="2">
    <location>
        <begin position="1"/>
        <end position="27"/>
    </location>
</feature>
<evidence type="ECO:0000313" key="4">
    <source>
        <dbReference type="Proteomes" id="UP000316609"/>
    </source>
</evidence>
<dbReference type="PANTHER" id="PTHR36507:SF1">
    <property type="entry name" value="BLL1555 PROTEIN"/>
    <property type="match status" value="1"/>
</dbReference>
<dbReference type="PROSITE" id="PS51257">
    <property type="entry name" value="PROKAR_LIPOPROTEIN"/>
    <property type="match status" value="1"/>
</dbReference>
<dbReference type="SUPFAM" id="SSF49503">
    <property type="entry name" value="Cupredoxins"/>
    <property type="match status" value="1"/>
</dbReference>
<organism evidence="3 4">
    <name type="scientific">Eiseniibacteriota bacterium</name>
    <dbReference type="NCBI Taxonomy" id="2212470"/>
    <lineage>
        <taxon>Bacteria</taxon>
        <taxon>Candidatus Eiseniibacteriota</taxon>
    </lineage>
</organism>
<reference evidence="3 4" key="1">
    <citation type="journal article" date="2019" name="Nat. Microbiol.">
        <title>Mediterranean grassland soil C-N compound turnover is dependent on rainfall and depth, and is mediated by genomically divergent microorganisms.</title>
        <authorList>
            <person name="Diamond S."/>
            <person name="Andeer P.F."/>
            <person name="Li Z."/>
            <person name="Crits-Christoph A."/>
            <person name="Burstein D."/>
            <person name="Anantharaman K."/>
            <person name="Lane K.R."/>
            <person name="Thomas B.C."/>
            <person name="Pan C."/>
            <person name="Northen T.R."/>
            <person name="Banfield J.F."/>
        </authorList>
    </citation>
    <scope>NUCLEOTIDE SEQUENCE [LARGE SCALE GENOMIC DNA]</scope>
    <source>
        <strain evidence="3">WS_8</strain>
    </source>
</reference>
<dbReference type="InterPro" id="IPR052721">
    <property type="entry name" value="ET_Amicyanin"/>
</dbReference>
<evidence type="ECO:0000256" key="2">
    <source>
        <dbReference type="SAM" id="SignalP"/>
    </source>
</evidence>
<feature type="region of interest" description="Disordered" evidence="1">
    <location>
        <begin position="30"/>
        <end position="56"/>
    </location>
</feature>
<gene>
    <name evidence="3" type="ORF">E6K78_04970</name>
</gene>
<dbReference type="Gene3D" id="2.60.40.420">
    <property type="entry name" value="Cupredoxins - blue copper proteins"/>
    <property type="match status" value="1"/>
</dbReference>
<dbReference type="AlphaFoldDB" id="A0A538TUZ7"/>
<sequence>MPARSTPFVRPTVVLVLFCVTSMSACSKNNGGGGGGGGITNPPSGDSFDSGDMNQGQSFQFTFPTAATVGYHCRHHAEMTGTISIATGQADSAVVSMVSNPPYGHAFSPSTVSIKPTGHVRWVNNDAGVVHTATSN</sequence>
<comment type="caution">
    <text evidence="3">The sequence shown here is derived from an EMBL/GenBank/DDBJ whole genome shotgun (WGS) entry which is preliminary data.</text>
</comment>
<dbReference type="EMBL" id="VBOY01000039">
    <property type="protein sequence ID" value="TMQ67453.1"/>
    <property type="molecule type" value="Genomic_DNA"/>
</dbReference>
<evidence type="ECO:0000313" key="3">
    <source>
        <dbReference type="EMBL" id="TMQ67453.1"/>
    </source>
</evidence>
<protein>
    <recommendedName>
        <fullName evidence="5">Blue (type 1) copper domain-containing protein</fullName>
    </recommendedName>
</protein>
<feature type="compositionally biased region" description="Gly residues" evidence="1">
    <location>
        <begin position="30"/>
        <end position="39"/>
    </location>
</feature>
<evidence type="ECO:0000256" key="1">
    <source>
        <dbReference type="SAM" id="MobiDB-lite"/>
    </source>
</evidence>
<proteinExistence type="predicted"/>
<accession>A0A538TUZ7</accession>
<evidence type="ECO:0008006" key="5">
    <source>
        <dbReference type="Google" id="ProtNLM"/>
    </source>
</evidence>
<name>A0A538TUZ7_UNCEI</name>